<dbReference type="Gene3D" id="3.90.1010.20">
    <property type="match status" value="2"/>
</dbReference>
<evidence type="ECO:0000313" key="4">
    <source>
        <dbReference type="Proteomes" id="UP000198636"/>
    </source>
</evidence>
<dbReference type="PROSITE" id="PS51257">
    <property type="entry name" value="PROKAR_LIPOPROTEIN"/>
    <property type="match status" value="1"/>
</dbReference>
<dbReference type="OrthoDB" id="45418at2"/>
<dbReference type="Pfam" id="PF04205">
    <property type="entry name" value="FMN_bind"/>
    <property type="match status" value="1"/>
</dbReference>
<dbReference type="AlphaFoldDB" id="A0A1G5FJS8"/>
<keyword evidence="1" id="KW-0732">Signal</keyword>
<proteinExistence type="predicted"/>
<dbReference type="Proteomes" id="UP000198636">
    <property type="component" value="Unassembled WGS sequence"/>
</dbReference>
<dbReference type="GO" id="GO:0010181">
    <property type="term" value="F:FMN binding"/>
    <property type="evidence" value="ECO:0007669"/>
    <property type="project" value="InterPro"/>
</dbReference>
<name>A0A1G5FJS8_9FIRM</name>
<sequence>MKKVLLFLLIGILAAGMIACSSNDAEPSVTPPAASEDTDSNLYNDGTYTAVSDATDKGYGAVTVTIVNDEITEIELFEYNGFGDEKPESYAYEAYHEAKEAMPAKFIEANGTDVEIFTGATSSSTKWIQALERALEMAKTESDSEATYFDGTFLGSSDVGEKGRGVAWVTIENDKIVSVELKASTFEADTKKEVFKGEEYPYEPFHEAVTEMAERFVEANGDEVEIFTGATGSSTQWQQAVERALGKAAR</sequence>
<dbReference type="SMART" id="SM00900">
    <property type="entry name" value="FMN_bind"/>
    <property type="match status" value="2"/>
</dbReference>
<reference evidence="3 4" key="1">
    <citation type="submission" date="2016-10" db="EMBL/GenBank/DDBJ databases">
        <authorList>
            <person name="de Groot N.N."/>
        </authorList>
    </citation>
    <scope>NUCLEOTIDE SEQUENCE [LARGE SCALE GENOMIC DNA]</scope>
    <source>
        <strain evidence="3 4">DSM 18978</strain>
    </source>
</reference>
<dbReference type="GO" id="GO:0016020">
    <property type="term" value="C:membrane"/>
    <property type="evidence" value="ECO:0007669"/>
    <property type="project" value="InterPro"/>
</dbReference>
<dbReference type="InterPro" id="IPR007329">
    <property type="entry name" value="FMN-bd"/>
</dbReference>
<dbReference type="EMBL" id="FMUS01000007">
    <property type="protein sequence ID" value="SCY39562.1"/>
    <property type="molecule type" value="Genomic_DNA"/>
</dbReference>
<dbReference type="RefSeq" id="WP_091541667.1">
    <property type="nucleotide sequence ID" value="NZ_FMUS01000007.1"/>
</dbReference>
<accession>A0A1G5FJS8</accession>
<evidence type="ECO:0000313" key="3">
    <source>
        <dbReference type="EMBL" id="SCY39562.1"/>
    </source>
</evidence>
<feature type="signal peptide" evidence="1">
    <location>
        <begin position="1"/>
        <end position="25"/>
    </location>
</feature>
<feature type="domain" description="FMN-binding" evidence="2">
    <location>
        <begin position="58"/>
        <end position="138"/>
    </location>
</feature>
<gene>
    <name evidence="3" type="ORF">SAMN03080606_01444</name>
</gene>
<dbReference type="STRING" id="1120976.SAMN03080606_01444"/>
<feature type="domain" description="FMN-binding" evidence="2">
    <location>
        <begin position="163"/>
        <end position="248"/>
    </location>
</feature>
<organism evidence="3 4">
    <name type="scientific">Alkaliphilus peptidifermentans DSM 18978</name>
    <dbReference type="NCBI Taxonomy" id="1120976"/>
    <lineage>
        <taxon>Bacteria</taxon>
        <taxon>Bacillati</taxon>
        <taxon>Bacillota</taxon>
        <taxon>Clostridia</taxon>
        <taxon>Peptostreptococcales</taxon>
        <taxon>Natronincolaceae</taxon>
        <taxon>Alkaliphilus</taxon>
    </lineage>
</organism>
<keyword evidence="4" id="KW-1185">Reference proteome</keyword>
<evidence type="ECO:0000256" key="1">
    <source>
        <dbReference type="SAM" id="SignalP"/>
    </source>
</evidence>
<feature type="chain" id="PRO_5011460302" evidence="1">
    <location>
        <begin position="26"/>
        <end position="250"/>
    </location>
</feature>
<protein>
    <submittedName>
        <fullName evidence="3">FMN-binding domain-containing protein</fullName>
    </submittedName>
</protein>
<evidence type="ECO:0000259" key="2">
    <source>
        <dbReference type="SMART" id="SM00900"/>
    </source>
</evidence>